<accession>A0A6M3KC70</accession>
<name>A0A6M3KC70_9ZZZZ</name>
<proteinExistence type="predicted"/>
<dbReference type="AlphaFoldDB" id="A0A6M3KC70"/>
<gene>
    <name evidence="1" type="ORF">MM415A00879_0021</name>
</gene>
<reference evidence="1" key="1">
    <citation type="submission" date="2020-03" db="EMBL/GenBank/DDBJ databases">
        <title>The deep terrestrial virosphere.</title>
        <authorList>
            <person name="Holmfeldt K."/>
            <person name="Nilsson E."/>
            <person name="Simone D."/>
            <person name="Lopez-Fernandez M."/>
            <person name="Wu X."/>
            <person name="de Brujin I."/>
            <person name="Lundin D."/>
            <person name="Andersson A."/>
            <person name="Bertilsson S."/>
            <person name="Dopson M."/>
        </authorList>
    </citation>
    <scope>NUCLEOTIDE SEQUENCE</scope>
    <source>
        <strain evidence="1">MM415A00879</strain>
    </source>
</reference>
<sequence length="365" mass="42688">MRILVESVTKGFNETLLAYSLTPMLKKKYPQSIINIGCNKFETNLFRRARLISNVFLQSMYGNPARWTQYELIIREKYYRDNQWNPSYYFQELDNPEGWESCLNDELRIGFDFLDSDYDFFDKNVSKDLPKDKKLVGVYYTVPRVEMGDSWEMFVLNLHKYVDMIKKINDSRDDIHFVIFTTFPTPVPIDPKAFSHLNNITILGAVDLITMGILFEKIDLLVGVSSTILNSYSMFFDVDRLVLSTIEDTGDYLWSGIPDICSTSHLRLLTMTEAMKTDWSWYLYPLAGSPIVKWSTYDLLGQPIEKNMRSLEGIVGIDEKIIDILDNRPVDKEQICLSCKQKDNCAYWWNNKNIIPRIGEWYWNG</sequence>
<evidence type="ECO:0000313" key="1">
    <source>
        <dbReference type="EMBL" id="QJA79450.1"/>
    </source>
</evidence>
<protein>
    <submittedName>
        <fullName evidence="1">Uncharacterized protein</fullName>
    </submittedName>
</protein>
<dbReference type="EMBL" id="MT142381">
    <property type="protein sequence ID" value="QJA79450.1"/>
    <property type="molecule type" value="Genomic_DNA"/>
</dbReference>
<organism evidence="1">
    <name type="scientific">viral metagenome</name>
    <dbReference type="NCBI Taxonomy" id="1070528"/>
    <lineage>
        <taxon>unclassified sequences</taxon>
        <taxon>metagenomes</taxon>
        <taxon>organismal metagenomes</taxon>
    </lineage>
</organism>